<evidence type="ECO:0008006" key="6">
    <source>
        <dbReference type="Google" id="ProtNLM"/>
    </source>
</evidence>
<evidence type="ECO:0000313" key="3">
    <source>
        <dbReference type="EMBL" id="PHM51116.1"/>
    </source>
</evidence>
<dbReference type="Proteomes" id="UP000225433">
    <property type="component" value="Unassembled WGS sequence"/>
</dbReference>
<dbReference type="Proteomes" id="UP000094600">
    <property type="component" value="Chromosome"/>
</dbReference>
<protein>
    <recommendedName>
        <fullName evidence="6">Zinc ribbon domain-containing protein</fullName>
    </recommendedName>
</protein>
<dbReference type="RefSeq" id="WP_069318042.1">
    <property type="nucleotide sequence ID" value="NZ_CAWNQJ010000059.1"/>
</dbReference>
<organism evidence="3 5">
    <name type="scientific">Xenorhabdus hominickii</name>
    <dbReference type="NCBI Taxonomy" id="351679"/>
    <lineage>
        <taxon>Bacteria</taxon>
        <taxon>Pseudomonadati</taxon>
        <taxon>Pseudomonadota</taxon>
        <taxon>Gammaproteobacteria</taxon>
        <taxon>Enterobacterales</taxon>
        <taxon>Morganellaceae</taxon>
        <taxon>Xenorhabdus</taxon>
    </lineage>
</organism>
<keyword evidence="1" id="KW-0472">Membrane</keyword>
<sequence>MDTFLLYVVLSALFALIPAQLASSKGKSFGLWWSYGFILPFIIALIHAVGLKVDQEAIEKKKIDLGEMKKCPYCAEAIKAEAIICKHCNREIPAIYNASNHDFLSSLSSQKFYFYKNGDYELDDSALMISIQKMKELRYKMTDGDYIKFINEFGNIISSIENNLPEKLKEEFNERHRYWLLK</sequence>
<reference evidence="3 5" key="2">
    <citation type="journal article" date="2017" name="Nat. Microbiol.">
        <title>Natural product diversity associated with the nematode symbionts Photorhabdus and Xenorhabdus.</title>
        <authorList>
            <person name="Tobias N.J."/>
            <person name="Wolff H."/>
            <person name="Djahanschiri B."/>
            <person name="Grundmann F."/>
            <person name="Kronenwerth M."/>
            <person name="Shi Y.M."/>
            <person name="Simonyi S."/>
            <person name="Grun P."/>
            <person name="Shapiro-Ilan D."/>
            <person name="Pidot S.J."/>
            <person name="Stinear T.P."/>
            <person name="Ebersberger I."/>
            <person name="Bode H.B."/>
        </authorList>
    </citation>
    <scope>NUCLEOTIDE SEQUENCE [LARGE SCALE GENOMIC DNA]</scope>
    <source>
        <strain evidence="3 5">DSM 17903</strain>
    </source>
</reference>
<evidence type="ECO:0000256" key="1">
    <source>
        <dbReference type="SAM" id="Phobius"/>
    </source>
</evidence>
<accession>A0A2G0PVX9</accession>
<evidence type="ECO:0000313" key="2">
    <source>
        <dbReference type="EMBL" id="AOM42418.1"/>
    </source>
</evidence>
<feature type="transmembrane region" description="Helical" evidence="1">
    <location>
        <begin position="32"/>
        <end position="53"/>
    </location>
</feature>
<reference evidence="2 4" key="1">
    <citation type="submission" date="2016-06" db="EMBL/GenBank/DDBJ databases">
        <title>Bacterial characters and pathogenicity of Xenorhabdus hominickii from an entomopathogenic nematode, Steinernema monticolum.</title>
        <authorList>
            <person name="Park Y."/>
            <person name="Kim Y."/>
        </authorList>
    </citation>
    <scope>NUCLEOTIDE SEQUENCE [LARGE SCALE GENOMIC DNA]</scope>
    <source>
        <strain evidence="2 4">ANU1</strain>
    </source>
</reference>
<name>A0A2G0PVX9_XENHO</name>
<dbReference type="STRING" id="351679.A9255_18775"/>
<dbReference type="EMBL" id="NJAI01000031">
    <property type="protein sequence ID" value="PHM51116.1"/>
    <property type="molecule type" value="Genomic_DNA"/>
</dbReference>
<keyword evidence="4" id="KW-1185">Reference proteome</keyword>
<keyword evidence="1" id="KW-1133">Transmembrane helix</keyword>
<proteinExistence type="predicted"/>
<evidence type="ECO:0000313" key="4">
    <source>
        <dbReference type="Proteomes" id="UP000094600"/>
    </source>
</evidence>
<evidence type="ECO:0000313" key="5">
    <source>
        <dbReference type="Proteomes" id="UP000225433"/>
    </source>
</evidence>
<keyword evidence="1" id="KW-0812">Transmembrane</keyword>
<gene>
    <name evidence="2" type="ORF">A9255_18775</name>
    <name evidence="3" type="ORF">Xhom_04970</name>
</gene>
<dbReference type="AlphaFoldDB" id="A0A2G0PVX9"/>
<dbReference type="KEGG" id="xho:A9255_18775"/>
<dbReference type="EMBL" id="CP016176">
    <property type="protein sequence ID" value="AOM42418.1"/>
    <property type="molecule type" value="Genomic_DNA"/>
</dbReference>